<organism evidence="3 4">
    <name type="scientific">Candidatus Litorirhabdus singularis</name>
    <dbReference type="NCBI Taxonomy" id="2518993"/>
    <lineage>
        <taxon>Bacteria</taxon>
        <taxon>Pseudomonadati</taxon>
        <taxon>Pseudomonadota</taxon>
        <taxon>Gammaproteobacteria</taxon>
        <taxon>Cellvibrionales</taxon>
        <taxon>Halieaceae</taxon>
        <taxon>Candidatus Litorirhabdus</taxon>
    </lineage>
</organism>
<dbReference type="Proteomes" id="UP001143362">
    <property type="component" value="Unassembled WGS sequence"/>
</dbReference>
<dbReference type="SUPFAM" id="SSF56801">
    <property type="entry name" value="Acetyl-CoA synthetase-like"/>
    <property type="match status" value="1"/>
</dbReference>
<dbReference type="EMBL" id="SHNN01000002">
    <property type="protein sequence ID" value="MCX2981075.1"/>
    <property type="molecule type" value="Genomic_DNA"/>
</dbReference>
<evidence type="ECO:0000259" key="1">
    <source>
        <dbReference type="Pfam" id="PF00501"/>
    </source>
</evidence>
<name>A0ABT3TFT2_9GAMM</name>
<dbReference type="PANTHER" id="PTHR24096:SF323">
    <property type="entry name" value="BLR3536 PROTEIN"/>
    <property type="match status" value="1"/>
</dbReference>
<dbReference type="Gene3D" id="3.30.300.30">
    <property type="match status" value="1"/>
</dbReference>
<dbReference type="RefSeq" id="WP_279245090.1">
    <property type="nucleotide sequence ID" value="NZ_SHNN01000002.1"/>
</dbReference>
<dbReference type="InterPro" id="IPR000873">
    <property type="entry name" value="AMP-dep_synth/lig_dom"/>
</dbReference>
<dbReference type="Pfam" id="PF00501">
    <property type="entry name" value="AMP-binding"/>
    <property type="match status" value="1"/>
</dbReference>
<dbReference type="InterPro" id="IPR045851">
    <property type="entry name" value="AMP-bd_C_sf"/>
</dbReference>
<gene>
    <name evidence="3" type="ORF">EYC98_09385</name>
</gene>
<protein>
    <submittedName>
        <fullName evidence="3">Acyl-CoA synthetase</fullName>
    </submittedName>
</protein>
<dbReference type="PANTHER" id="PTHR24096">
    <property type="entry name" value="LONG-CHAIN-FATTY-ACID--COA LIGASE"/>
    <property type="match status" value="1"/>
</dbReference>
<dbReference type="InterPro" id="IPR042099">
    <property type="entry name" value="ANL_N_sf"/>
</dbReference>
<dbReference type="PROSITE" id="PS00455">
    <property type="entry name" value="AMP_BINDING"/>
    <property type="match status" value="1"/>
</dbReference>
<dbReference type="Gene3D" id="3.40.50.12780">
    <property type="entry name" value="N-terminal domain of ligase-like"/>
    <property type="match status" value="1"/>
</dbReference>
<reference evidence="3" key="1">
    <citation type="submission" date="2019-02" db="EMBL/GenBank/DDBJ databases">
        <authorList>
            <person name="Li S.-H."/>
        </authorList>
    </citation>
    <scope>NUCLEOTIDE SEQUENCE</scope>
    <source>
        <strain evidence="3">IMCC14734</strain>
    </source>
</reference>
<dbReference type="InterPro" id="IPR025110">
    <property type="entry name" value="AMP-bd_C"/>
</dbReference>
<dbReference type="InterPro" id="IPR020845">
    <property type="entry name" value="AMP-binding_CS"/>
</dbReference>
<keyword evidence="4" id="KW-1185">Reference proteome</keyword>
<sequence length="510" mass="56446">MAHISVTAAENPERPAIIMGNSGEVVTYKQLDERSNQGAHLFRSLGLQNGDHIGMMVENCRQFLEIVQAALRSGIIFTPISTHLRSDETRYILDNCNAKLFIGSKKLATVAGELHGELPQIQHYFMLNGADAGFESWDEVTATMPTTPIADESMGTPMLYSSGTTGQPKGVLAKSPVTDIHETHPNLAAFAAIFGFNESTRYLSPAPLYHAAPMHYNNMLLGVGGTTVVMEKFDAERALQLIQEQKVTHSQWVPIMFIRMLKLPEATRQKYDCSSMQVAIHAAAPCPIEIKEKMIDWWGEVIFEYYSGSEGSGMTIIDSASWLTHKGSVGPAISGELHIVGEDGEEVATGETGTIYIGNGNPFEYYNEPEKTAGAYNKKGWSTLGDVGYVDEDGFLYLTDRKNFMIISGGVNIYPQEIENLLINHEQVADVAVFGIPNEEFGEEVKAVVQPVSMDQAGDELSQQLLEWCKERLATFKVPRSVDFMEQLPRMENGKLYKRHLADAYRDGKS</sequence>
<evidence type="ECO:0000313" key="3">
    <source>
        <dbReference type="EMBL" id="MCX2981075.1"/>
    </source>
</evidence>
<evidence type="ECO:0000313" key="4">
    <source>
        <dbReference type="Proteomes" id="UP001143362"/>
    </source>
</evidence>
<feature type="domain" description="AMP-dependent synthetase/ligase" evidence="1">
    <location>
        <begin position="7"/>
        <end position="364"/>
    </location>
</feature>
<feature type="domain" description="AMP-binding enzyme C-terminal" evidence="2">
    <location>
        <begin position="417"/>
        <end position="495"/>
    </location>
</feature>
<proteinExistence type="predicted"/>
<dbReference type="Pfam" id="PF13193">
    <property type="entry name" value="AMP-binding_C"/>
    <property type="match status" value="1"/>
</dbReference>
<accession>A0ABT3TFT2</accession>
<evidence type="ECO:0000259" key="2">
    <source>
        <dbReference type="Pfam" id="PF13193"/>
    </source>
</evidence>
<comment type="caution">
    <text evidence="3">The sequence shown here is derived from an EMBL/GenBank/DDBJ whole genome shotgun (WGS) entry which is preliminary data.</text>
</comment>